<sequence length="44" mass="4562">MHNSAGLGALRSLVARCAALQENVSGLGALRSLLARVARVTATW</sequence>
<name>A0A392VMN9_9FABA</name>
<evidence type="ECO:0000313" key="2">
    <source>
        <dbReference type="Proteomes" id="UP000265520"/>
    </source>
</evidence>
<proteinExistence type="predicted"/>
<protein>
    <submittedName>
        <fullName evidence="1">Uncharacterized protein</fullName>
    </submittedName>
</protein>
<organism evidence="1 2">
    <name type="scientific">Trifolium medium</name>
    <dbReference type="NCBI Taxonomy" id="97028"/>
    <lineage>
        <taxon>Eukaryota</taxon>
        <taxon>Viridiplantae</taxon>
        <taxon>Streptophyta</taxon>
        <taxon>Embryophyta</taxon>
        <taxon>Tracheophyta</taxon>
        <taxon>Spermatophyta</taxon>
        <taxon>Magnoliopsida</taxon>
        <taxon>eudicotyledons</taxon>
        <taxon>Gunneridae</taxon>
        <taxon>Pentapetalae</taxon>
        <taxon>rosids</taxon>
        <taxon>fabids</taxon>
        <taxon>Fabales</taxon>
        <taxon>Fabaceae</taxon>
        <taxon>Papilionoideae</taxon>
        <taxon>50 kb inversion clade</taxon>
        <taxon>NPAAA clade</taxon>
        <taxon>Hologalegina</taxon>
        <taxon>IRL clade</taxon>
        <taxon>Trifolieae</taxon>
        <taxon>Trifolium</taxon>
    </lineage>
</organism>
<evidence type="ECO:0000313" key="1">
    <source>
        <dbReference type="EMBL" id="MCI88712.1"/>
    </source>
</evidence>
<dbReference type="Proteomes" id="UP000265520">
    <property type="component" value="Unassembled WGS sequence"/>
</dbReference>
<keyword evidence="2" id="KW-1185">Reference proteome</keyword>
<accession>A0A392VMN9</accession>
<dbReference type="AlphaFoldDB" id="A0A392VMN9"/>
<comment type="caution">
    <text evidence="1">The sequence shown here is derived from an EMBL/GenBank/DDBJ whole genome shotgun (WGS) entry which is preliminary data.</text>
</comment>
<dbReference type="EMBL" id="LXQA011200498">
    <property type="protein sequence ID" value="MCI88712.1"/>
    <property type="molecule type" value="Genomic_DNA"/>
</dbReference>
<reference evidence="1 2" key="1">
    <citation type="journal article" date="2018" name="Front. Plant Sci.">
        <title>Red Clover (Trifolium pratense) and Zigzag Clover (T. medium) - A Picture of Genomic Similarities and Differences.</title>
        <authorList>
            <person name="Dluhosova J."/>
            <person name="Istvanek J."/>
            <person name="Nedelnik J."/>
            <person name="Repkova J."/>
        </authorList>
    </citation>
    <scope>NUCLEOTIDE SEQUENCE [LARGE SCALE GENOMIC DNA]</scope>
    <source>
        <strain evidence="2">cv. 10/8</strain>
        <tissue evidence="1">Leaf</tissue>
    </source>
</reference>